<dbReference type="SUPFAM" id="SSF51621">
    <property type="entry name" value="Phosphoenolpyruvate/pyruvate domain"/>
    <property type="match status" value="1"/>
</dbReference>
<dbReference type="AlphaFoldDB" id="A0A520LNI1"/>
<gene>
    <name evidence="8 12" type="primary">panB</name>
    <name evidence="12" type="ORF">EVB02_01060</name>
</gene>
<dbReference type="InterPro" id="IPR015813">
    <property type="entry name" value="Pyrv/PenolPyrv_kinase-like_dom"/>
</dbReference>
<dbReference type="CDD" id="cd06557">
    <property type="entry name" value="KPHMT-like"/>
    <property type="match status" value="1"/>
</dbReference>
<organism evidence="12 13">
    <name type="scientific">SAR92 clade bacterium</name>
    <dbReference type="NCBI Taxonomy" id="2315479"/>
    <lineage>
        <taxon>Bacteria</taxon>
        <taxon>Pseudomonadati</taxon>
        <taxon>Pseudomonadota</taxon>
        <taxon>Gammaproteobacteria</taxon>
        <taxon>Cellvibrionales</taxon>
        <taxon>Porticoccaceae</taxon>
        <taxon>SAR92 clade</taxon>
    </lineage>
</organism>
<dbReference type="PIRSF" id="PIRSF000388">
    <property type="entry name" value="Pantoate_hydroxy_MeTrfase"/>
    <property type="match status" value="1"/>
</dbReference>
<dbReference type="UniPathway" id="UPA00028">
    <property type="reaction ID" value="UER00003"/>
</dbReference>
<name>A0A520LNI1_9GAMM</name>
<protein>
    <recommendedName>
        <fullName evidence="8">3-methyl-2-oxobutanoate hydroxymethyltransferase</fullName>
        <ecNumber evidence="8">2.1.2.11</ecNumber>
    </recommendedName>
    <alternativeName>
        <fullName evidence="8">Ketopantoate hydroxymethyltransferase</fullName>
        <shortName evidence="8">KPHMT</shortName>
    </alternativeName>
</protein>
<evidence type="ECO:0000256" key="7">
    <source>
        <dbReference type="ARBA" id="ARBA00056497"/>
    </source>
</evidence>
<feature type="binding site" evidence="8 11">
    <location>
        <position position="45"/>
    </location>
    <ligand>
        <name>Mg(2+)</name>
        <dbReference type="ChEBI" id="CHEBI:18420"/>
    </ligand>
</feature>
<evidence type="ECO:0000256" key="10">
    <source>
        <dbReference type="PIRSR" id="PIRSR000388-2"/>
    </source>
</evidence>
<keyword evidence="12" id="KW-0489">Methyltransferase</keyword>
<feature type="binding site" evidence="8 10">
    <location>
        <begin position="45"/>
        <end position="46"/>
    </location>
    <ligand>
        <name>3-methyl-2-oxobutanoate</name>
        <dbReference type="ChEBI" id="CHEBI:11851"/>
    </ligand>
</feature>
<dbReference type="EMBL" id="SHBO01000007">
    <property type="protein sequence ID" value="RZO08005.1"/>
    <property type="molecule type" value="Genomic_DNA"/>
</dbReference>
<evidence type="ECO:0000256" key="11">
    <source>
        <dbReference type="PIRSR" id="PIRSR000388-3"/>
    </source>
</evidence>
<evidence type="ECO:0000256" key="2">
    <source>
        <dbReference type="ARBA" id="ARBA00008676"/>
    </source>
</evidence>
<comment type="subcellular location">
    <subcellularLocation>
        <location evidence="8">Cytoplasm</location>
    </subcellularLocation>
</comment>
<feature type="binding site" evidence="8 11">
    <location>
        <position position="84"/>
    </location>
    <ligand>
        <name>Mg(2+)</name>
        <dbReference type="ChEBI" id="CHEBI:18420"/>
    </ligand>
</feature>
<dbReference type="HAMAP" id="MF_00156">
    <property type="entry name" value="PanB"/>
    <property type="match status" value="1"/>
</dbReference>
<evidence type="ECO:0000313" key="12">
    <source>
        <dbReference type="EMBL" id="RZO08005.1"/>
    </source>
</evidence>
<keyword evidence="4 8" id="KW-0566">Pantothenate biosynthesis</keyword>
<dbReference type="FunFam" id="3.20.20.60:FF:000003">
    <property type="entry name" value="3-methyl-2-oxobutanoate hydroxymethyltransferase"/>
    <property type="match status" value="1"/>
</dbReference>
<comment type="catalytic activity">
    <reaction evidence="8">
        <text>(6R)-5,10-methylene-5,6,7,8-tetrahydrofolate + 3-methyl-2-oxobutanoate + H2O = 2-dehydropantoate + (6S)-5,6,7,8-tetrahydrofolate</text>
        <dbReference type="Rhea" id="RHEA:11824"/>
        <dbReference type="ChEBI" id="CHEBI:11561"/>
        <dbReference type="ChEBI" id="CHEBI:11851"/>
        <dbReference type="ChEBI" id="CHEBI:15377"/>
        <dbReference type="ChEBI" id="CHEBI:15636"/>
        <dbReference type="ChEBI" id="CHEBI:57453"/>
        <dbReference type="EC" id="2.1.2.11"/>
    </reaction>
</comment>
<dbReference type="Gene3D" id="3.20.20.60">
    <property type="entry name" value="Phosphoenolpyruvate-binding domains"/>
    <property type="match status" value="1"/>
</dbReference>
<evidence type="ECO:0000313" key="13">
    <source>
        <dbReference type="Proteomes" id="UP000318148"/>
    </source>
</evidence>
<sequence length="263" mass="28479">MKKINIKKLHTMKQENKKITALTAYDFSFAKLLSDAEIDIILVGDSLGNVIQGHKNTIPVTVADICYHTKIVSKGTTSPMIMADMPFLSYATLDKALENASAIMQSGAEMVKIEGGKWTANITSELATRGIPICCHLGLTPQYIHKIGSYSVQGREEKIAKDIITDALNLEQAGADLLILECVPTSLAAKITSQLAIPTIGIGAGKFTDGQVLVTHDILGLSQLTPKFTKNFMSNSDSIAKAIELFKESVRSGEFPDEESSFE</sequence>
<dbReference type="EC" id="2.1.2.11" evidence="8"/>
<comment type="similarity">
    <text evidence="2 8">Belongs to the PanB family.</text>
</comment>
<dbReference type="GO" id="GO:0015940">
    <property type="term" value="P:pantothenate biosynthetic process"/>
    <property type="evidence" value="ECO:0007669"/>
    <property type="project" value="UniProtKB-UniRule"/>
</dbReference>
<dbReference type="InterPro" id="IPR003700">
    <property type="entry name" value="Pantoate_hydroxy_MeTrfase"/>
</dbReference>
<dbReference type="Pfam" id="PF02548">
    <property type="entry name" value="Pantoate_transf"/>
    <property type="match status" value="1"/>
</dbReference>
<dbReference type="NCBIfam" id="TIGR00222">
    <property type="entry name" value="panB"/>
    <property type="match status" value="1"/>
</dbReference>
<keyword evidence="8 11" id="KW-0460">Magnesium</keyword>
<dbReference type="PANTHER" id="PTHR20881">
    <property type="entry name" value="3-METHYL-2-OXOBUTANOATE HYDROXYMETHYLTRANSFERASE"/>
    <property type="match status" value="1"/>
</dbReference>
<keyword evidence="6 8" id="KW-0479">Metal-binding</keyword>
<evidence type="ECO:0000256" key="6">
    <source>
        <dbReference type="ARBA" id="ARBA00022723"/>
    </source>
</evidence>
<reference evidence="12 13" key="1">
    <citation type="submission" date="2019-02" db="EMBL/GenBank/DDBJ databases">
        <title>Prokaryotic population dynamics and viral predation in marine succession experiment using metagenomics: the confinement effect.</title>
        <authorList>
            <person name="Haro-Moreno J.M."/>
            <person name="Rodriguez-Valera F."/>
            <person name="Lopez-Perez M."/>
        </authorList>
    </citation>
    <scope>NUCLEOTIDE SEQUENCE [LARGE SCALE GENOMIC DNA]</scope>
    <source>
        <strain evidence="12">MED-G169</strain>
    </source>
</reference>
<dbReference type="GO" id="GO:0000287">
    <property type="term" value="F:magnesium ion binding"/>
    <property type="evidence" value="ECO:0007669"/>
    <property type="project" value="TreeGrafter"/>
</dbReference>
<evidence type="ECO:0000256" key="1">
    <source>
        <dbReference type="ARBA" id="ARBA00005033"/>
    </source>
</evidence>
<evidence type="ECO:0000256" key="4">
    <source>
        <dbReference type="ARBA" id="ARBA00022655"/>
    </source>
</evidence>
<feature type="binding site" evidence="8 10">
    <location>
        <position position="112"/>
    </location>
    <ligand>
        <name>3-methyl-2-oxobutanoate</name>
        <dbReference type="ChEBI" id="CHEBI:11851"/>
    </ligand>
</feature>
<comment type="pathway">
    <text evidence="1 8">Cofactor biosynthesis; (R)-pantothenate biosynthesis; (R)-pantoate from 3-methyl-2-oxobutanoate: step 1/2.</text>
</comment>
<keyword evidence="8" id="KW-0963">Cytoplasm</keyword>
<comment type="caution">
    <text evidence="12">The sequence shown here is derived from an EMBL/GenBank/DDBJ whole genome shotgun (WGS) entry which is preliminary data.</text>
</comment>
<accession>A0A520LNI1</accession>
<comment type="subunit">
    <text evidence="3 8">Homodecamer; pentamer of dimers.</text>
</comment>
<feature type="binding site" evidence="8 10">
    <location>
        <position position="84"/>
    </location>
    <ligand>
        <name>3-methyl-2-oxobutanoate</name>
        <dbReference type="ChEBI" id="CHEBI:11851"/>
    </ligand>
</feature>
<feature type="binding site" evidence="8 11">
    <location>
        <position position="114"/>
    </location>
    <ligand>
        <name>Mg(2+)</name>
        <dbReference type="ChEBI" id="CHEBI:18420"/>
    </ligand>
</feature>
<evidence type="ECO:0000256" key="9">
    <source>
        <dbReference type="PIRSR" id="PIRSR000388-1"/>
    </source>
</evidence>
<evidence type="ECO:0000256" key="8">
    <source>
        <dbReference type="HAMAP-Rule" id="MF_00156"/>
    </source>
</evidence>
<comment type="function">
    <text evidence="7 8">Catalyzes the reversible reaction in which hydroxymethyl group from 5,10-methylenetetrahydrofolate is transferred onto alpha-ketoisovalerate to form ketopantoate.</text>
</comment>
<evidence type="ECO:0000256" key="5">
    <source>
        <dbReference type="ARBA" id="ARBA00022679"/>
    </source>
</evidence>
<comment type="cofactor">
    <cofactor evidence="8 11">
        <name>Mg(2+)</name>
        <dbReference type="ChEBI" id="CHEBI:18420"/>
    </cofactor>
    <text evidence="8 11">Binds 1 Mg(2+) ion per subunit.</text>
</comment>
<dbReference type="GO" id="GO:0032259">
    <property type="term" value="P:methylation"/>
    <property type="evidence" value="ECO:0007669"/>
    <property type="project" value="UniProtKB-KW"/>
</dbReference>
<proteinExistence type="inferred from homology"/>
<dbReference type="NCBIfam" id="NF001452">
    <property type="entry name" value="PRK00311.1"/>
    <property type="match status" value="1"/>
</dbReference>
<dbReference type="GO" id="GO:0003864">
    <property type="term" value="F:3-methyl-2-oxobutanoate hydroxymethyltransferase activity"/>
    <property type="evidence" value="ECO:0007669"/>
    <property type="project" value="UniProtKB-UniRule"/>
</dbReference>
<dbReference type="GO" id="GO:0008168">
    <property type="term" value="F:methyltransferase activity"/>
    <property type="evidence" value="ECO:0007669"/>
    <property type="project" value="UniProtKB-KW"/>
</dbReference>
<dbReference type="PANTHER" id="PTHR20881:SF0">
    <property type="entry name" value="3-METHYL-2-OXOBUTANOATE HYDROXYMETHYLTRANSFERASE"/>
    <property type="match status" value="1"/>
</dbReference>
<feature type="active site" description="Proton acceptor" evidence="8 9">
    <location>
        <position position="181"/>
    </location>
</feature>
<dbReference type="Proteomes" id="UP000318148">
    <property type="component" value="Unassembled WGS sequence"/>
</dbReference>
<keyword evidence="5 8" id="KW-0808">Transferase</keyword>
<dbReference type="GO" id="GO:0005737">
    <property type="term" value="C:cytoplasm"/>
    <property type="evidence" value="ECO:0007669"/>
    <property type="project" value="UniProtKB-SubCell"/>
</dbReference>
<evidence type="ECO:0000256" key="3">
    <source>
        <dbReference type="ARBA" id="ARBA00011424"/>
    </source>
</evidence>
<dbReference type="InterPro" id="IPR040442">
    <property type="entry name" value="Pyrv_kinase-like_dom_sf"/>
</dbReference>